<reference evidence="3 4" key="1">
    <citation type="submission" date="2020-08" db="EMBL/GenBank/DDBJ databases">
        <title>Genomic Encyclopedia of Type Strains, Phase IV (KMG-IV): sequencing the most valuable type-strain genomes for metagenomic binning, comparative biology and taxonomic classification.</title>
        <authorList>
            <person name="Goeker M."/>
        </authorList>
    </citation>
    <scope>NUCLEOTIDE SEQUENCE [LARGE SCALE GENOMIC DNA]</scope>
    <source>
        <strain evidence="3 4">DSM 23958</strain>
    </source>
</reference>
<accession>A0A840S1W5</accession>
<evidence type="ECO:0000313" key="3">
    <source>
        <dbReference type="EMBL" id="MBB5203076.1"/>
    </source>
</evidence>
<dbReference type="Proteomes" id="UP000554837">
    <property type="component" value="Unassembled WGS sequence"/>
</dbReference>
<dbReference type="PROSITE" id="PS50966">
    <property type="entry name" value="ZF_SWIM"/>
    <property type="match status" value="1"/>
</dbReference>
<dbReference type="OrthoDB" id="7187515at2"/>
<dbReference type="InterPro" id="IPR011990">
    <property type="entry name" value="TPR-like_helical_dom_sf"/>
</dbReference>
<dbReference type="GO" id="GO:0008270">
    <property type="term" value="F:zinc ion binding"/>
    <property type="evidence" value="ECO:0007669"/>
    <property type="project" value="UniProtKB-KW"/>
</dbReference>
<organism evidence="3 4">
    <name type="scientific">Inhella inkyongensis</name>
    <dbReference type="NCBI Taxonomy" id="392593"/>
    <lineage>
        <taxon>Bacteria</taxon>
        <taxon>Pseudomonadati</taxon>
        <taxon>Pseudomonadota</taxon>
        <taxon>Betaproteobacteria</taxon>
        <taxon>Burkholderiales</taxon>
        <taxon>Sphaerotilaceae</taxon>
        <taxon>Inhella</taxon>
    </lineage>
</organism>
<dbReference type="AlphaFoldDB" id="A0A840S1W5"/>
<keyword evidence="1" id="KW-0863">Zinc-finger</keyword>
<evidence type="ECO:0000259" key="2">
    <source>
        <dbReference type="PROSITE" id="PS50966"/>
    </source>
</evidence>
<comment type="caution">
    <text evidence="3">The sequence shown here is derived from an EMBL/GenBank/DDBJ whole genome shotgun (WGS) entry which is preliminary data.</text>
</comment>
<name>A0A840S1W5_9BURK</name>
<gene>
    <name evidence="3" type="ORF">HNQ51_000369</name>
</gene>
<sequence>MDAQSGALLEALSEAGLARHWAPQILARGAPLVTKVQAFECSSQGSLSAAQGRVQGGSLYRVNLTHSPGGALRGDCDCPHASSGAPCKHQVALALAWRARLSGEALQASPESEPVPKPAPEPDWAQFVHAQPAALLAERLLAWAAKVPELKRELQLWQRSSTPVGDLAQAKRLVTSLLAAPRDLYEWRAAGAYVRKAEAVLGLLASWIATDPDLALGAAEHAWLKLRQPLDKADDSNGEIQGLLKEVGHLWLQALQSLGPQPAAFADRLAKLQGLDEWGCFPLAGALQVAGPLAVAKLRAQLAAAWEARSSKETQRHYLDLLAALGDGPERLRVLRRNLAQPYDHLRLIEELVTQGQAREALQTAEAACKRYPDDRRLREQLIQAYERDGWDDEALALRQRDFEAHPGNAEYHALVQTALRCGHDGAAFRAGLWQRLQALHAAQRGGYLAEGLAGLLLDIWTDEAEFERGLAWLQAGAEVPVRALQRFALALPDSAAAAELLKTVLARQMQSAKTPYAAELQTVHAVLERLSPEAGRLWLAWLRLEYRVKRGFVAGLMGAAERDTRQDRA</sequence>
<dbReference type="RefSeq" id="WP_138857842.1">
    <property type="nucleotide sequence ID" value="NZ_CP040709.1"/>
</dbReference>
<dbReference type="InterPro" id="IPR007527">
    <property type="entry name" value="Znf_SWIM"/>
</dbReference>
<keyword evidence="4" id="KW-1185">Reference proteome</keyword>
<keyword evidence="1" id="KW-0479">Metal-binding</keyword>
<feature type="domain" description="SWIM-type" evidence="2">
    <location>
        <begin position="60"/>
        <end position="98"/>
    </location>
</feature>
<protein>
    <recommendedName>
        <fullName evidence="2">SWIM-type domain-containing protein</fullName>
    </recommendedName>
</protein>
<dbReference type="Pfam" id="PF04434">
    <property type="entry name" value="SWIM"/>
    <property type="match status" value="1"/>
</dbReference>
<keyword evidence="1" id="KW-0862">Zinc</keyword>
<dbReference type="EMBL" id="JACHHO010000001">
    <property type="protein sequence ID" value="MBB5203076.1"/>
    <property type="molecule type" value="Genomic_DNA"/>
</dbReference>
<evidence type="ECO:0000313" key="4">
    <source>
        <dbReference type="Proteomes" id="UP000554837"/>
    </source>
</evidence>
<evidence type="ECO:0000256" key="1">
    <source>
        <dbReference type="PROSITE-ProRule" id="PRU00325"/>
    </source>
</evidence>
<dbReference type="Gene3D" id="1.25.40.10">
    <property type="entry name" value="Tetratricopeptide repeat domain"/>
    <property type="match status" value="1"/>
</dbReference>
<dbReference type="SUPFAM" id="SSF48452">
    <property type="entry name" value="TPR-like"/>
    <property type="match status" value="1"/>
</dbReference>
<proteinExistence type="predicted"/>